<name>A0A557SQU1_9ARCH</name>
<keyword evidence="2" id="KW-1185">Reference proteome</keyword>
<evidence type="ECO:0000313" key="1">
    <source>
        <dbReference type="EMBL" id="TVP38991.1"/>
    </source>
</evidence>
<comment type="caution">
    <text evidence="1">The sequence shown here is derived from an EMBL/GenBank/DDBJ whole genome shotgun (WGS) entry which is preliminary data.</text>
</comment>
<evidence type="ECO:0000313" key="2">
    <source>
        <dbReference type="Proteomes" id="UP000315289"/>
    </source>
</evidence>
<proteinExistence type="predicted"/>
<organism evidence="1 2">
    <name type="scientific">Candidatus Nitrosocosmicus arcticus</name>
    <dbReference type="NCBI Taxonomy" id="2035267"/>
    <lineage>
        <taxon>Archaea</taxon>
        <taxon>Nitrososphaerota</taxon>
        <taxon>Nitrososphaeria</taxon>
        <taxon>Nitrososphaerales</taxon>
        <taxon>Nitrososphaeraceae</taxon>
        <taxon>Candidatus Nitrosocosmicus</taxon>
    </lineage>
</organism>
<accession>A0A557SQU1</accession>
<dbReference type="EMBL" id="VOAH01000025">
    <property type="protein sequence ID" value="TVP38991.1"/>
    <property type="molecule type" value="Genomic_DNA"/>
</dbReference>
<reference evidence="1 2" key="1">
    <citation type="journal article" date="2019" name="Front. Microbiol.">
        <title>Ammonia Oxidation by the Arctic Terrestrial Thaumarchaeote Candidatus Nitrosocosmicus arcticus Is Stimulated by Increasing Temperatures.</title>
        <authorList>
            <person name="Alves R.J.E."/>
            <person name="Kerou M."/>
            <person name="Zappe A."/>
            <person name="Bittner R."/>
            <person name="Abby S.S."/>
            <person name="Schmidt H.A."/>
            <person name="Pfeifer K."/>
            <person name="Schleper C."/>
        </authorList>
    </citation>
    <scope>NUCLEOTIDE SEQUENCE [LARGE SCALE GENOMIC DNA]</scope>
    <source>
        <strain evidence="1 2">Kfb</strain>
    </source>
</reference>
<sequence length="52" mass="6109">MTLRIKCKQCGFDHISNIYRLEEHNFHRNFSNLESCPSCGHVSKCDESDYKS</sequence>
<gene>
    <name evidence="1" type="ORF">NARC_250010</name>
</gene>
<protein>
    <submittedName>
        <fullName evidence="1">Uncharacterized protein</fullName>
    </submittedName>
</protein>
<dbReference type="Proteomes" id="UP000315289">
    <property type="component" value="Unassembled WGS sequence"/>
</dbReference>
<dbReference type="AlphaFoldDB" id="A0A557SQU1"/>